<evidence type="ECO:0000313" key="4">
    <source>
        <dbReference type="Proteomes" id="UP000678513"/>
    </source>
</evidence>
<gene>
    <name evidence="3" type="ORF">J5A65_04825</name>
</gene>
<dbReference type="InterPro" id="IPR050272">
    <property type="entry name" value="Isochorismatase-like_hydrls"/>
</dbReference>
<dbReference type="SUPFAM" id="SSF52499">
    <property type="entry name" value="Isochorismatase-like hydrolases"/>
    <property type="match status" value="1"/>
</dbReference>
<evidence type="ECO:0000313" key="3">
    <source>
        <dbReference type="EMBL" id="QUC09054.1"/>
    </source>
</evidence>
<dbReference type="Proteomes" id="UP000678513">
    <property type="component" value="Chromosome"/>
</dbReference>
<dbReference type="RefSeq" id="WP_212325980.1">
    <property type="nucleotide sequence ID" value="NZ_AP024463.1"/>
</dbReference>
<dbReference type="PANTHER" id="PTHR43540:SF1">
    <property type="entry name" value="ISOCHORISMATASE HYDROLASE"/>
    <property type="match status" value="1"/>
</dbReference>
<dbReference type="Gene3D" id="3.40.50.850">
    <property type="entry name" value="Isochorismatase-like"/>
    <property type="match status" value="1"/>
</dbReference>
<organism evidence="3 4">
    <name type="scientific">Arachnia rubra</name>
    <dbReference type="NCBI Taxonomy" id="1547448"/>
    <lineage>
        <taxon>Bacteria</taxon>
        <taxon>Bacillati</taxon>
        <taxon>Actinomycetota</taxon>
        <taxon>Actinomycetes</taxon>
        <taxon>Propionibacteriales</taxon>
        <taxon>Propionibacteriaceae</taxon>
        <taxon>Arachnia</taxon>
    </lineage>
</organism>
<dbReference type="InterPro" id="IPR000868">
    <property type="entry name" value="Isochorismatase-like_dom"/>
</dbReference>
<dbReference type="PANTHER" id="PTHR43540">
    <property type="entry name" value="PEROXYUREIDOACRYLATE/UREIDOACRYLATE AMIDOHYDROLASE-RELATED"/>
    <property type="match status" value="1"/>
</dbReference>
<reference evidence="3 4" key="1">
    <citation type="submission" date="2021-03" db="EMBL/GenBank/DDBJ databases">
        <title>Human Oral Microbial Genomes.</title>
        <authorList>
            <person name="Johnston C.D."/>
            <person name="Chen T."/>
            <person name="Dewhirst F.E."/>
        </authorList>
    </citation>
    <scope>NUCLEOTIDE SEQUENCE [LARGE SCALE GENOMIC DNA]</scope>
    <source>
        <strain evidence="3 4">DSMZ 100122</strain>
    </source>
</reference>
<dbReference type="CDD" id="cd01014">
    <property type="entry name" value="nicotinamidase_related"/>
    <property type="match status" value="1"/>
</dbReference>
<dbReference type="Pfam" id="PF00857">
    <property type="entry name" value="Isochorismatase"/>
    <property type="match status" value="1"/>
</dbReference>
<protein>
    <submittedName>
        <fullName evidence="3">Cysteine hydrolase</fullName>
    </submittedName>
</protein>
<accession>A0ABX7Y772</accession>
<proteinExistence type="predicted"/>
<feature type="domain" description="Isochorismatase-like" evidence="2">
    <location>
        <begin position="9"/>
        <end position="151"/>
    </location>
</feature>
<dbReference type="InterPro" id="IPR036380">
    <property type="entry name" value="Isochorismatase-like_sf"/>
</dbReference>
<evidence type="ECO:0000256" key="1">
    <source>
        <dbReference type="ARBA" id="ARBA00022801"/>
    </source>
</evidence>
<keyword evidence="4" id="KW-1185">Reference proteome</keyword>
<keyword evidence="1 3" id="KW-0378">Hydrolase</keyword>
<sequence length="195" mass="21427">MTNLFKQPALVVVDVQRSFDDADYWGVRDNPECEANIGRLITLWRELGRPLVFVQHDSTDPRSSLHPDSPGHEFKDVVTGAPDLLVRKQVNSSFYGTPSLDAWLKDQDITQVVICGITTNHCCETTARMAGNLGYDTYFVIDATHTFNRTALDGTNVSAETLSLITAANLHEEFATVVTTSQLVTLAESSAPPAE</sequence>
<name>A0ABX7Y772_9ACTN</name>
<dbReference type="EMBL" id="CP072384">
    <property type="protein sequence ID" value="QUC09054.1"/>
    <property type="molecule type" value="Genomic_DNA"/>
</dbReference>
<dbReference type="GO" id="GO:0016787">
    <property type="term" value="F:hydrolase activity"/>
    <property type="evidence" value="ECO:0007669"/>
    <property type="project" value="UniProtKB-KW"/>
</dbReference>
<evidence type="ECO:0000259" key="2">
    <source>
        <dbReference type="Pfam" id="PF00857"/>
    </source>
</evidence>